<dbReference type="PANTHER" id="PTHR33710:SF71">
    <property type="entry name" value="ENDONUCLEASE_EXONUCLEASE_PHOSPHATASE DOMAIN-CONTAINING PROTEIN"/>
    <property type="match status" value="1"/>
</dbReference>
<dbReference type="EMBL" id="JANJYJ010000001">
    <property type="protein sequence ID" value="KAK3228384.1"/>
    <property type="molecule type" value="Genomic_DNA"/>
</dbReference>
<dbReference type="PANTHER" id="PTHR33710">
    <property type="entry name" value="BNAC02G09200D PROTEIN"/>
    <property type="match status" value="1"/>
</dbReference>
<evidence type="ECO:0008006" key="3">
    <source>
        <dbReference type="Google" id="ProtNLM"/>
    </source>
</evidence>
<dbReference type="Proteomes" id="UP001281410">
    <property type="component" value="Unassembled WGS sequence"/>
</dbReference>
<dbReference type="Gene3D" id="3.60.10.10">
    <property type="entry name" value="Endonuclease/exonuclease/phosphatase"/>
    <property type="match status" value="1"/>
</dbReference>
<evidence type="ECO:0000313" key="1">
    <source>
        <dbReference type="EMBL" id="KAK3228384.1"/>
    </source>
</evidence>
<keyword evidence="2" id="KW-1185">Reference proteome</keyword>
<accession>A0AAE0EHL3</accession>
<protein>
    <recommendedName>
        <fullName evidence="3">Endonuclease/exonuclease/phosphatase domain-containing protein</fullName>
    </recommendedName>
</protein>
<dbReference type="SUPFAM" id="SSF56219">
    <property type="entry name" value="DNase I-like"/>
    <property type="match status" value="1"/>
</dbReference>
<sequence length="216" mass="24736">MTVWSSPNQQCLGSKLAERHETPMLECTGDGEPSSVIDDCDLLDLGFASPKMTWNNKMNSDANIQERIDRLLADCSWSDLFPNAKIHHIGFNSSDHRPLLLELDQCLVGTDRLAGKTFKFEPFWLKDEDCGWIVLETWNSMKPANSREFLKGKLDMCASRLDSLSKFKFESLQKTIANKQKEVEDLLIQTQIKGTMNIVREKEREFDGLLAKEEIY</sequence>
<dbReference type="InterPro" id="IPR036691">
    <property type="entry name" value="Endo/exonu/phosph_ase_sf"/>
</dbReference>
<proteinExistence type="predicted"/>
<organism evidence="1 2">
    <name type="scientific">Dipteronia sinensis</name>
    <dbReference type="NCBI Taxonomy" id="43782"/>
    <lineage>
        <taxon>Eukaryota</taxon>
        <taxon>Viridiplantae</taxon>
        <taxon>Streptophyta</taxon>
        <taxon>Embryophyta</taxon>
        <taxon>Tracheophyta</taxon>
        <taxon>Spermatophyta</taxon>
        <taxon>Magnoliopsida</taxon>
        <taxon>eudicotyledons</taxon>
        <taxon>Gunneridae</taxon>
        <taxon>Pentapetalae</taxon>
        <taxon>rosids</taxon>
        <taxon>malvids</taxon>
        <taxon>Sapindales</taxon>
        <taxon>Sapindaceae</taxon>
        <taxon>Hippocastanoideae</taxon>
        <taxon>Acereae</taxon>
        <taxon>Dipteronia</taxon>
    </lineage>
</organism>
<name>A0AAE0EHL3_9ROSI</name>
<gene>
    <name evidence="1" type="ORF">Dsin_000265</name>
</gene>
<dbReference type="AlphaFoldDB" id="A0AAE0EHL3"/>
<reference evidence="1" key="1">
    <citation type="journal article" date="2023" name="Plant J.">
        <title>Genome sequences and population genomics provide insights into the demographic history, inbreeding, and mutation load of two 'living fossil' tree species of Dipteronia.</title>
        <authorList>
            <person name="Feng Y."/>
            <person name="Comes H.P."/>
            <person name="Chen J."/>
            <person name="Zhu S."/>
            <person name="Lu R."/>
            <person name="Zhang X."/>
            <person name="Li P."/>
            <person name="Qiu J."/>
            <person name="Olsen K.M."/>
            <person name="Qiu Y."/>
        </authorList>
    </citation>
    <scope>NUCLEOTIDE SEQUENCE</scope>
    <source>
        <strain evidence="1">NBL</strain>
    </source>
</reference>
<evidence type="ECO:0000313" key="2">
    <source>
        <dbReference type="Proteomes" id="UP001281410"/>
    </source>
</evidence>
<comment type="caution">
    <text evidence="1">The sequence shown here is derived from an EMBL/GenBank/DDBJ whole genome shotgun (WGS) entry which is preliminary data.</text>
</comment>